<comment type="similarity">
    <text evidence="5">Belongs to the SNF2/RAD54 helicase family.</text>
</comment>
<evidence type="ECO:0000256" key="1">
    <source>
        <dbReference type="ARBA" id="ARBA00004123"/>
    </source>
</evidence>
<dbReference type="InterPro" id="IPR001650">
    <property type="entry name" value="Helicase_C-like"/>
</dbReference>
<feature type="compositionally biased region" description="Acidic residues" evidence="6">
    <location>
        <begin position="201"/>
        <end position="210"/>
    </location>
</feature>
<keyword evidence="9" id="KW-1185">Reference proteome</keyword>
<comment type="catalytic activity">
    <reaction evidence="5">
        <text>ATP + H2O = ADP + phosphate + H(+)</text>
        <dbReference type="Rhea" id="RHEA:13065"/>
        <dbReference type="ChEBI" id="CHEBI:15377"/>
        <dbReference type="ChEBI" id="CHEBI:15378"/>
        <dbReference type="ChEBI" id="CHEBI:30616"/>
        <dbReference type="ChEBI" id="CHEBI:43474"/>
        <dbReference type="ChEBI" id="CHEBI:456216"/>
    </reaction>
</comment>
<name>A0A0L0TEY4_ALLM3</name>
<dbReference type="eggNOG" id="KOG0385">
    <property type="taxonomic scope" value="Eukaryota"/>
</dbReference>
<reference evidence="9" key="2">
    <citation type="submission" date="2009-11" db="EMBL/GenBank/DDBJ databases">
        <title>The Genome Sequence of Allomyces macrogynus strain ATCC 38327.</title>
        <authorList>
            <consortium name="The Broad Institute Genome Sequencing Platform"/>
            <person name="Russ C."/>
            <person name="Cuomo C."/>
            <person name="Shea T."/>
            <person name="Young S.K."/>
            <person name="Zeng Q."/>
            <person name="Koehrsen M."/>
            <person name="Haas B."/>
            <person name="Borodovsky M."/>
            <person name="Guigo R."/>
            <person name="Alvarado L."/>
            <person name="Berlin A."/>
            <person name="Borenstein D."/>
            <person name="Chen Z."/>
            <person name="Engels R."/>
            <person name="Freedman E."/>
            <person name="Gellesch M."/>
            <person name="Goldberg J."/>
            <person name="Griggs A."/>
            <person name="Gujja S."/>
            <person name="Heiman D."/>
            <person name="Hepburn T."/>
            <person name="Howarth C."/>
            <person name="Jen D."/>
            <person name="Larson L."/>
            <person name="Lewis B."/>
            <person name="Mehta T."/>
            <person name="Park D."/>
            <person name="Pearson M."/>
            <person name="Roberts A."/>
            <person name="Saif S."/>
            <person name="Shenoy N."/>
            <person name="Sisk P."/>
            <person name="Stolte C."/>
            <person name="Sykes S."/>
            <person name="Walk T."/>
            <person name="White J."/>
            <person name="Yandava C."/>
            <person name="Burger G."/>
            <person name="Gray M.W."/>
            <person name="Holland P.W.H."/>
            <person name="King N."/>
            <person name="Lang F.B.F."/>
            <person name="Roger A.J."/>
            <person name="Ruiz-Trillo I."/>
            <person name="Lander E."/>
            <person name="Nusbaum C."/>
        </authorList>
    </citation>
    <scope>NUCLEOTIDE SEQUENCE [LARGE SCALE GENOMIC DNA]</scope>
    <source>
        <strain evidence="9">ATCC 38327</strain>
    </source>
</reference>
<sequence>MLDVLQGVPRVAAVVGHDPETKIFLISTRAGGLGINLTAADTVVLYDSDWNPQSDLQAMDRAHRFGQTRPVTVFRLLAAHSFEDRMYARAQAKRTLEKMVIGQGQFNSVDHAKSDAEEVALDAAELAALLDEEDGHRIHVVEDGEEVISDEDFQGLLAGRATYVDDAEREKFAVMQREKAAKLAKEMEDAARAVREMKVEDQDEEEDDDV</sequence>
<evidence type="ECO:0000256" key="2">
    <source>
        <dbReference type="ARBA" id="ARBA00022741"/>
    </source>
</evidence>
<keyword evidence="5" id="KW-0227">DNA damage</keyword>
<dbReference type="GO" id="GO:0016887">
    <property type="term" value="F:ATP hydrolysis activity"/>
    <property type="evidence" value="ECO:0007669"/>
    <property type="project" value="TreeGrafter"/>
</dbReference>
<keyword evidence="2" id="KW-0547">Nucleotide-binding</keyword>
<dbReference type="EMBL" id="GG745391">
    <property type="protein sequence ID" value="KNE73216.1"/>
    <property type="molecule type" value="Genomic_DNA"/>
</dbReference>
<organism evidence="8 9">
    <name type="scientific">Allomyces macrogynus (strain ATCC 38327)</name>
    <name type="common">Allomyces javanicus var. macrogynus</name>
    <dbReference type="NCBI Taxonomy" id="578462"/>
    <lineage>
        <taxon>Eukaryota</taxon>
        <taxon>Fungi</taxon>
        <taxon>Fungi incertae sedis</taxon>
        <taxon>Blastocladiomycota</taxon>
        <taxon>Blastocladiomycetes</taxon>
        <taxon>Blastocladiales</taxon>
        <taxon>Blastocladiaceae</taxon>
        <taxon>Allomyces</taxon>
    </lineage>
</organism>
<comment type="subunit">
    <text evidence="5">Component of the INO80 chromatin-remodeling complex.</text>
</comment>
<dbReference type="InterPro" id="IPR027417">
    <property type="entry name" value="P-loop_NTPase"/>
</dbReference>
<evidence type="ECO:0000256" key="4">
    <source>
        <dbReference type="ARBA" id="ARBA00022840"/>
    </source>
</evidence>
<protein>
    <recommendedName>
        <fullName evidence="5">Chromatin-remodeling ATPase INO80</fullName>
        <ecNumber evidence="5">3.6.4.-</ecNumber>
    </recommendedName>
</protein>
<dbReference type="GO" id="GO:0006281">
    <property type="term" value="P:DNA repair"/>
    <property type="evidence" value="ECO:0007669"/>
    <property type="project" value="UniProtKB-UniRule"/>
</dbReference>
<dbReference type="SMART" id="SM00490">
    <property type="entry name" value="HELICc"/>
    <property type="match status" value="1"/>
</dbReference>
<comment type="domain">
    <text evidence="5">The DBINO region is involved in binding to DNA.</text>
</comment>
<evidence type="ECO:0000313" key="8">
    <source>
        <dbReference type="EMBL" id="KNE73216.1"/>
    </source>
</evidence>
<dbReference type="STRING" id="578462.A0A0L0TEY4"/>
<keyword evidence="4 5" id="KW-0067">ATP-binding</keyword>
<dbReference type="Gene3D" id="3.40.50.300">
    <property type="entry name" value="P-loop containing nucleotide triphosphate hydrolases"/>
    <property type="match status" value="1"/>
</dbReference>
<comment type="subcellular location">
    <subcellularLocation>
        <location evidence="1 5">Nucleus</location>
    </subcellularLocation>
</comment>
<dbReference type="SUPFAM" id="SSF52540">
    <property type="entry name" value="P-loop containing nucleoside triphosphate hydrolases"/>
    <property type="match status" value="1"/>
</dbReference>
<dbReference type="InterPro" id="IPR050520">
    <property type="entry name" value="INO80/SWR1_helicase"/>
</dbReference>
<evidence type="ECO:0000259" key="7">
    <source>
        <dbReference type="PROSITE" id="PS51194"/>
    </source>
</evidence>
<comment type="function">
    <text evidence="5">ATPase component of the INO80 complex which remodels chromatin by shifting nucleosomes and is involved in DNA repair.</text>
</comment>
<evidence type="ECO:0000256" key="6">
    <source>
        <dbReference type="SAM" id="MobiDB-lite"/>
    </source>
</evidence>
<dbReference type="PROSITE" id="PS51194">
    <property type="entry name" value="HELICASE_CTER"/>
    <property type="match status" value="1"/>
</dbReference>
<keyword evidence="5" id="KW-0238">DNA-binding</keyword>
<keyword evidence="5" id="KW-0234">DNA repair</keyword>
<proteinExistence type="inferred from homology"/>
<dbReference type="GO" id="GO:0042393">
    <property type="term" value="F:histone binding"/>
    <property type="evidence" value="ECO:0007669"/>
    <property type="project" value="TreeGrafter"/>
</dbReference>
<keyword evidence="3 5" id="KW-0378">Hydrolase</keyword>
<dbReference type="Pfam" id="PF00271">
    <property type="entry name" value="Helicase_C"/>
    <property type="match status" value="1"/>
</dbReference>
<evidence type="ECO:0000313" key="9">
    <source>
        <dbReference type="Proteomes" id="UP000054350"/>
    </source>
</evidence>
<dbReference type="GO" id="GO:0005524">
    <property type="term" value="F:ATP binding"/>
    <property type="evidence" value="ECO:0007669"/>
    <property type="project" value="UniProtKB-UniRule"/>
</dbReference>
<accession>A0A0L0TEY4</accession>
<gene>
    <name evidence="8" type="ORF">AMAG_20711</name>
</gene>
<dbReference type="InterPro" id="IPR049730">
    <property type="entry name" value="SNF2/RAD54-like_C"/>
</dbReference>
<dbReference type="CDD" id="cd18793">
    <property type="entry name" value="SF2_C_SNF"/>
    <property type="match status" value="1"/>
</dbReference>
<dbReference type="AlphaFoldDB" id="A0A0L0TEY4"/>
<dbReference type="PANTHER" id="PTHR45685:SF2">
    <property type="entry name" value="CHROMATIN-REMODELING ATPASE INO80"/>
    <property type="match status" value="1"/>
</dbReference>
<dbReference type="GO" id="GO:0003677">
    <property type="term" value="F:DNA binding"/>
    <property type="evidence" value="ECO:0007669"/>
    <property type="project" value="UniProtKB-UniRule"/>
</dbReference>
<evidence type="ECO:0000256" key="5">
    <source>
        <dbReference type="RuleBase" id="RU368001"/>
    </source>
</evidence>
<dbReference type="Proteomes" id="UP000054350">
    <property type="component" value="Unassembled WGS sequence"/>
</dbReference>
<dbReference type="VEuPathDB" id="FungiDB:AMAG_20711"/>
<dbReference type="EC" id="3.6.4.-" evidence="5"/>
<evidence type="ECO:0000256" key="3">
    <source>
        <dbReference type="ARBA" id="ARBA00022801"/>
    </source>
</evidence>
<dbReference type="OrthoDB" id="448448at2759"/>
<reference evidence="8 9" key="1">
    <citation type="submission" date="2009-11" db="EMBL/GenBank/DDBJ databases">
        <title>Annotation of Allomyces macrogynus ATCC 38327.</title>
        <authorList>
            <consortium name="The Broad Institute Genome Sequencing Platform"/>
            <person name="Russ C."/>
            <person name="Cuomo C."/>
            <person name="Burger G."/>
            <person name="Gray M.W."/>
            <person name="Holland P.W.H."/>
            <person name="King N."/>
            <person name="Lang F.B.F."/>
            <person name="Roger A.J."/>
            <person name="Ruiz-Trillo I."/>
            <person name="Young S.K."/>
            <person name="Zeng Q."/>
            <person name="Gargeya S."/>
            <person name="Fitzgerald M."/>
            <person name="Haas B."/>
            <person name="Abouelleil A."/>
            <person name="Alvarado L."/>
            <person name="Arachchi H.M."/>
            <person name="Berlin A."/>
            <person name="Chapman S.B."/>
            <person name="Gearin G."/>
            <person name="Goldberg J."/>
            <person name="Griggs A."/>
            <person name="Gujja S."/>
            <person name="Hansen M."/>
            <person name="Heiman D."/>
            <person name="Howarth C."/>
            <person name="Larimer J."/>
            <person name="Lui A."/>
            <person name="MacDonald P.J.P."/>
            <person name="McCowen C."/>
            <person name="Montmayeur A."/>
            <person name="Murphy C."/>
            <person name="Neiman D."/>
            <person name="Pearson M."/>
            <person name="Priest M."/>
            <person name="Roberts A."/>
            <person name="Saif S."/>
            <person name="Shea T."/>
            <person name="Sisk P."/>
            <person name="Stolte C."/>
            <person name="Sykes S."/>
            <person name="Wortman J."/>
            <person name="Nusbaum C."/>
            <person name="Birren B."/>
        </authorList>
    </citation>
    <scope>NUCLEOTIDE SEQUENCE [LARGE SCALE GENOMIC DNA]</scope>
    <source>
        <strain evidence="8 9">ATCC 38327</strain>
    </source>
</reference>
<feature type="domain" description="Helicase C-terminal" evidence="7">
    <location>
        <begin position="1"/>
        <end position="127"/>
    </location>
</feature>
<dbReference type="PANTHER" id="PTHR45685">
    <property type="entry name" value="HELICASE SRCAP-RELATED"/>
    <property type="match status" value="1"/>
</dbReference>
<dbReference type="GO" id="GO:0006338">
    <property type="term" value="P:chromatin remodeling"/>
    <property type="evidence" value="ECO:0007669"/>
    <property type="project" value="UniProtKB-UniRule"/>
</dbReference>
<feature type="compositionally biased region" description="Basic and acidic residues" evidence="6">
    <location>
        <begin position="190"/>
        <end position="200"/>
    </location>
</feature>
<feature type="region of interest" description="Disordered" evidence="6">
    <location>
        <begin position="190"/>
        <end position="210"/>
    </location>
</feature>
<dbReference type="GO" id="GO:0031011">
    <property type="term" value="C:Ino80 complex"/>
    <property type="evidence" value="ECO:0007669"/>
    <property type="project" value="UniProtKB-UniRule"/>
</dbReference>